<dbReference type="InterPro" id="IPR013154">
    <property type="entry name" value="ADH-like_N"/>
</dbReference>
<accession>A0A918ASM3</accession>
<dbReference type="Gene3D" id="3.90.180.10">
    <property type="entry name" value="Medium-chain alcohol dehydrogenases, catalytic domain"/>
    <property type="match status" value="2"/>
</dbReference>
<protein>
    <submittedName>
        <fullName evidence="8">Crotonyl-CoA carboxylase/reductase</fullName>
    </submittedName>
</protein>
<reference evidence="8" key="1">
    <citation type="journal article" date="2014" name="Int. J. Syst. Evol. Microbiol.">
        <title>Complete genome sequence of Corynebacterium casei LMG S-19264T (=DSM 44701T), isolated from a smear-ripened cheese.</title>
        <authorList>
            <consortium name="US DOE Joint Genome Institute (JGI-PGF)"/>
            <person name="Walter F."/>
            <person name="Albersmeier A."/>
            <person name="Kalinowski J."/>
            <person name="Ruckert C."/>
        </authorList>
    </citation>
    <scope>NUCLEOTIDE SEQUENCE</scope>
    <source>
        <strain evidence="8">JCM 3313</strain>
    </source>
</reference>
<dbReference type="SMART" id="SM00829">
    <property type="entry name" value="PKS_ER"/>
    <property type="match status" value="1"/>
</dbReference>
<dbReference type="InterPro" id="IPR002364">
    <property type="entry name" value="Quin_OxRdtase/zeta-crystal_CS"/>
</dbReference>
<dbReference type="InterPro" id="IPR013149">
    <property type="entry name" value="ADH-like_C"/>
</dbReference>
<evidence type="ECO:0000256" key="4">
    <source>
        <dbReference type="ARBA" id="ARBA00022857"/>
    </source>
</evidence>
<dbReference type="InterPro" id="IPR010085">
    <property type="entry name" value="Crot_CoA_red"/>
</dbReference>
<dbReference type="PANTHER" id="PTHR44154">
    <property type="entry name" value="QUINONE OXIDOREDUCTASE"/>
    <property type="match status" value="1"/>
</dbReference>
<name>A0A918ASM3_9PSEU</name>
<proteinExistence type="predicted"/>
<dbReference type="NCBIfam" id="TIGR01751">
    <property type="entry name" value="crot-CoA-red"/>
    <property type="match status" value="1"/>
</dbReference>
<evidence type="ECO:0000256" key="1">
    <source>
        <dbReference type="ARBA" id="ARBA00004496"/>
    </source>
</evidence>
<keyword evidence="6" id="KW-0007">Acetylation</keyword>
<keyword evidence="4" id="KW-0521">NADP</keyword>
<dbReference type="GO" id="GO:0008270">
    <property type="term" value="F:zinc ion binding"/>
    <property type="evidence" value="ECO:0007669"/>
    <property type="project" value="InterPro"/>
</dbReference>
<evidence type="ECO:0000256" key="2">
    <source>
        <dbReference type="ARBA" id="ARBA00011881"/>
    </source>
</evidence>
<dbReference type="InterPro" id="IPR020843">
    <property type="entry name" value="ER"/>
</dbReference>
<feature type="domain" description="Enoyl reductase (ER)" evidence="7">
    <location>
        <begin position="41"/>
        <end position="402"/>
    </location>
</feature>
<dbReference type="RefSeq" id="WP_209617621.1">
    <property type="nucleotide sequence ID" value="NZ_BMRG01000019.1"/>
</dbReference>
<keyword evidence="5" id="KW-0694">RNA-binding</keyword>
<comment type="subunit">
    <text evidence="2">Homotetramer.</text>
</comment>
<dbReference type="InterPro" id="IPR011032">
    <property type="entry name" value="GroES-like_sf"/>
</dbReference>
<dbReference type="InterPro" id="IPR051603">
    <property type="entry name" value="Zinc-ADH_QOR/CCCR"/>
</dbReference>
<comment type="caution">
    <text evidence="8">The sequence shown here is derived from an EMBL/GenBank/DDBJ whole genome shotgun (WGS) entry which is preliminary data.</text>
</comment>
<evidence type="ECO:0000259" key="7">
    <source>
        <dbReference type="SMART" id="SM00829"/>
    </source>
</evidence>
<evidence type="ECO:0000313" key="8">
    <source>
        <dbReference type="EMBL" id="GGP79655.1"/>
    </source>
</evidence>
<reference evidence="8" key="2">
    <citation type="submission" date="2020-09" db="EMBL/GenBank/DDBJ databases">
        <authorList>
            <person name="Sun Q."/>
            <person name="Ohkuma M."/>
        </authorList>
    </citation>
    <scope>NUCLEOTIDE SEQUENCE</scope>
    <source>
        <strain evidence="8">JCM 3313</strain>
    </source>
</reference>
<dbReference type="PROSITE" id="PS01162">
    <property type="entry name" value="QOR_ZETA_CRYSTAL"/>
    <property type="match status" value="1"/>
</dbReference>
<dbReference type="Gene3D" id="3.40.50.720">
    <property type="entry name" value="NAD(P)-binding Rossmann-like Domain"/>
    <property type="match status" value="1"/>
</dbReference>
<dbReference type="SUPFAM" id="SSF50129">
    <property type="entry name" value="GroES-like"/>
    <property type="match status" value="1"/>
</dbReference>
<sequence>MTQSATSTRTDTLYEPGSLPPLGVVPKRMYASVIRPERYGQPIDAFRTEVVDVPEVPPGFVLVAVMAAGINYNNVWAALGTPVDVIGARAAKGDDDTGYHIGGSEGAGVVWAVGDGVRHVRVGDRVTLSGCRWDEEDPEIRLGRDPMFSSTQRVWGYELNWGSFAQFTLVAEFQCHPKPARLTWEEASCFMLSGATAYRQLAGWPPHTVQPGDPVLVWGGSGGLGSMACQLVRQLGGRAIAVVSSPEREKHCVRMGAVGVIDRTEFDHWGPMPEGGGPELERWQRGVRAFGRRIWEVLGEKVSPRIVFEHPGRDTLPTSLYVCAPGGMVVLCGATSGYIGDVDLRILWMRQKRFQGSHYANPRDCRAIVDLVDVGLVDPALGRTYGFEEIGLAHQHMREGTQEPGNLAALVGAPLPGLTDLDT</sequence>
<dbReference type="GO" id="GO:0043880">
    <property type="term" value="F:crotonyl-CoA reductase activity"/>
    <property type="evidence" value="ECO:0007669"/>
    <property type="project" value="InterPro"/>
</dbReference>
<keyword evidence="9" id="KW-1185">Reference proteome</keyword>
<comment type="subcellular location">
    <subcellularLocation>
        <location evidence="1">Cytoplasm</location>
    </subcellularLocation>
</comment>
<evidence type="ECO:0000313" key="9">
    <source>
        <dbReference type="Proteomes" id="UP000639606"/>
    </source>
</evidence>
<gene>
    <name evidence="8" type="primary">adhP</name>
    <name evidence="8" type="ORF">GCM10010185_61960</name>
</gene>
<dbReference type="GO" id="GO:0003723">
    <property type="term" value="F:RNA binding"/>
    <property type="evidence" value="ECO:0007669"/>
    <property type="project" value="UniProtKB-KW"/>
</dbReference>
<evidence type="ECO:0000256" key="6">
    <source>
        <dbReference type="ARBA" id="ARBA00022990"/>
    </source>
</evidence>
<dbReference type="EMBL" id="BMRG01000019">
    <property type="protein sequence ID" value="GGP79655.1"/>
    <property type="molecule type" value="Genomic_DNA"/>
</dbReference>
<dbReference type="Pfam" id="PF00107">
    <property type="entry name" value="ADH_zinc_N"/>
    <property type="match status" value="1"/>
</dbReference>
<organism evidence="8 9">
    <name type="scientific">Saccharothrix coeruleofusca</name>
    <dbReference type="NCBI Taxonomy" id="33919"/>
    <lineage>
        <taxon>Bacteria</taxon>
        <taxon>Bacillati</taxon>
        <taxon>Actinomycetota</taxon>
        <taxon>Actinomycetes</taxon>
        <taxon>Pseudonocardiales</taxon>
        <taxon>Pseudonocardiaceae</taxon>
        <taxon>Saccharothrix</taxon>
    </lineage>
</organism>
<dbReference type="Pfam" id="PF08240">
    <property type="entry name" value="ADH_N"/>
    <property type="match status" value="1"/>
</dbReference>
<evidence type="ECO:0000256" key="5">
    <source>
        <dbReference type="ARBA" id="ARBA00022884"/>
    </source>
</evidence>
<dbReference type="AlphaFoldDB" id="A0A918ASM3"/>
<dbReference type="Proteomes" id="UP000639606">
    <property type="component" value="Unassembled WGS sequence"/>
</dbReference>
<evidence type="ECO:0000256" key="3">
    <source>
        <dbReference type="ARBA" id="ARBA00022490"/>
    </source>
</evidence>
<dbReference type="GO" id="GO:0005737">
    <property type="term" value="C:cytoplasm"/>
    <property type="evidence" value="ECO:0007669"/>
    <property type="project" value="UniProtKB-SubCell"/>
</dbReference>
<keyword evidence="3" id="KW-0963">Cytoplasm</keyword>
<dbReference type="SUPFAM" id="SSF51735">
    <property type="entry name" value="NAD(P)-binding Rossmann-fold domains"/>
    <property type="match status" value="1"/>
</dbReference>
<dbReference type="InterPro" id="IPR036291">
    <property type="entry name" value="NAD(P)-bd_dom_sf"/>
</dbReference>
<dbReference type="PANTHER" id="PTHR44154:SF1">
    <property type="entry name" value="QUINONE OXIDOREDUCTASE"/>
    <property type="match status" value="1"/>
</dbReference>